<comment type="caution">
    <text evidence="2">The sequence shown here is derived from an EMBL/GenBank/DDBJ whole genome shotgun (WGS) entry which is preliminary data.</text>
</comment>
<feature type="signal peptide" evidence="1">
    <location>
        <begin position="1"/>
        <end position="27"/>
    </location>
</feature>
<dbReference type="AlphaFoldDB" id="A0A318P3E6"/>
<dbReference type="EMBL" id="PESE01000002">
    <property type="protein sequence ID" value="PYD39618.1"/>
    <property type="molecule type" value="Genomic_DNA"/>
</dbReference>
<evidence type="ECO:0000313" key="2">
    <source>
        <dbReference type="EMBL" id="PYD39618.1"/>
    </source>
</evidence>
<dbReference type="Proteomes" id="UP000248196">
    <property type="component" value="Unassembled WGS sequence"/>
</dbReference>
<proteinExistence type="predicted"/>
<name>A0A318P3E6_SERPL</name>
<keyword evidence="1" id="KW-0732">Signal</keyword>
<gene>
    <name evidence="2" type="ORF">CT690_11475</name>
</gene>
<evidence type="ECO:0008006" key="4">
    <source>
        <dbReference type="Google" id="ProtNLM"/>
    </source>
</evidence>
<protein>
    <recommendedName>
        <fullName evidence="4">Fimbrial protein</fullName>
    </recommendedName>
</protein>
<accession>A0A318P3E6</accession>
<sequence>MTSGCRFYFVICLYMLPLLCVLPCRHAAGEATIDATLVNGDYMRNRLVEWDGRFVDSTPARSEGDVVTCFKVLNNNGPSAPNCSAAEIAWLDEKWATQRAMFVLNTFTFSPSWPNGFPMDNPPRSFWITIEGPDPNDGYMRPYFSLDVKVREWYGVTVPTSCTVRTAPIVIGPISNDAIGSATAPVSVTCNADTAYSMTVGSANNSDLISYTPGGQLRMSFDGGTGPKPNVISGHAKKNTTITTNARATTVPGTALPGKYTASAVVAIEIL</sequence>
<feature type="chain" id="PRO_5016375631" description="Fimbrial protein" evidence="1">
    <location>
        <begin position="28"/>
        <end position="271"/>
    </location>
</feature>
<reference evidence="2 3" key="1">
    <citation type="submission" date="2017-11" db="EMBL/GenBank/DDBJ databases">
        <title>Genome sequence of the oocydin A producing rhizobacterium Serratia plymuthica 4Rx5.</title>
        <authorList>
            <person name="Matilla M.A."/>
            <person name="Udaondo Z."/>
            <person name="Salmond G.P.C."/>
        </authorList>
    </citation>
    <scope>NUCLEOTIDE SEQUENCE [LARGE SCALE GENOMIC DNA]</scope>
    <source>
        <strain evidence="2 3">4Rx5</strain>
    </source>
</reference>
<organism evidence="2 3">
    <name type="scientific">Serratia plymuthica</name>
    <dbReference type="NCBI Taxonomy" id="82996"/>
    <lineage>
        <taxon>Bacteria</taxon>
        <taxon>Pseudomonadati</taxon>
        <taxon>Pseudomonadota</taxon>
        <taxon>Gammaproteobacteria</taxon>
        <taxon>Enterobacterales</taxon>
        <taxon>Yersiniaceae</taxon>
        <taxon>Serratia</taxon>
    </lineage>
</organism>
<evidence type="ECO:0000313" key="3">
    <source>
        <dbReference type="Proteomes" id="UP000248196"/>
    </source>
</evidence>
<evidence type="ECO:0000256" key="1">
    <source>
        <dbReference type="SAM" id="SignalP"/>
    </source>
</evidence>